<evidence type="ECO:0000259" key="12">
    <source>
        <dbReference type="PROSITE" id="PS50109"/>
    </source>
</evidence>
<keyword evidence="10" id="KW-0902">Two-component regulatory system</keyword>
<dbReference type="InterPro" id="IPR036097">
    <property type="entry name" value="HisK_dim/P_sf"/>
</dbReference>
<keyword evidence="5 11" id="KW-0597">Phosphoprotein</keyword>
<dbReference type="Gene3D" id="2.40.50.180">
    <property type="entry name" value="CheA-289, Domain 4"/>
    <property type="match status" value="1"/>
</dbReference>
<evidence type="ECO:0000256" key="2">
    <source>
        <dbReference type="ARBA" id="ARBA00012438"/>
    </source>
</evidence>
<dbReference type="Pfam" id="PF07194">
    <property type="entry name" value="P2"/>
    <property type="match status" value="1"/>
</dbReference>
<name>A0ABW0R010_9BACL</name>
<dbReference type="InterPro" id="IPR036061">
    <property type="entry name" value="CheW-like_dom_sf"/>
</dbReference>
<dbReference type="SMART" id="SM01231">
    <property type="entry name" value="H-kinase_dim"/>
    <property type="match status" value="1"/>
</dbReference>
<dbReference type="PROSITE" id="PS50851">
    <property type="entry name" value="CHEW"/>
    <property type="match status" value="2"/>
</dbReference>
<feature type="domain" description="Histidine kinase" evidence="12">
    <location>
        <begin position="288"/>
        <end position="546"/>
    </location>
</feature>
<feature type="domain" description="CheW-like" evidence="13">
    <location>
        <begin position="548"/>
        <end position="681"/>
    </location>
</feature>
<dbReference type="SUPFAM" id="SSF47226">
    <property type="entry name" value="Histidine-containing phosphotransfer domain, HPT domain"/>
    <property type="match status" value="1"/>
</dbReference>
<dbReference type="PRINTS" id="PR00344">
    <property type="entry name" value="BCTRLSENSOR"/>
</dbReference>
<dbReference type="EMBL" id="JBHSNC010000041">
    <property type="protein sequence ID" value="MFC5530370.1"/>
    <property type="molecule type" value="Genomic_DNA"/>
</dbReference>
<evidence type="ECO:0000256" key="9">
    <source>
        <dbReference type="ARBA" id="ARBA00022840"/>
    </source>
</evidence>
<evidence type="ECO:0000313" key="16">
    <source>
        <dbReference type="Proteomes" id="UP001596108"/>
    </source>
</evidence>
<dbReference type="InterPro" id="IPR004358">
    <property type="entry name" value="Sig_transdc_His_kin-like_C"/>
</dbReference>
<dbReference type="PROSITE" id="PS50109">
    <property type="entry name" value="HIS_KIN"/>
    <property type="match status" value="1"/>
</dbReference>
<reference evidence="16" key="1">
    <citation type="journal article" date="2019" name="Int. J. Syst. Evol. Microbiol.">
        <title>The Global Catalogue of Microorganisms (GCM) 10K type strain sequencing project: providing services to taxonomists for standard genome sequencing and annotation.</title>
        <authorList>
            <consortium name="The Broad Institute Genomics Platform"/>
            <consortium name="The Broad Institute Genome Sequencing Center for Infectious Disease"/>
            <person name="Wu L."/>
            <person name="Ma J."/>
        </authorList>
    </citation>
    <scope>NUCLEOTIDE SEQUENCE [LARGE SCALE GENOMIC DNA]</scope>
    <source>
        <strain evidence="16">CGMCC 1.18578</strain>
    </source>
</reference>
<dbReference type="SUPFAM" id="SSF55052">
    <property type="entry name" value="CheY-binding domain of CheA"/>
    <property type="match status" value="1"/>
</dbReference>
<keyword evidence="7" id="KW-0547">Nucleotide-binding</keyword>
<proteinExistence type="predicted"/>
<dbReference type="Gene3D" id="1.10.287.560">
    <property type="entry name" value="Histidine kinase CheA-like, homodimeric domain"/>
    <property type="match status" value="1"/>
</dbReference>
<feature type="domain" description="CheW-like" evidence="13">
    <location>
        <begin position="697"/>
        <end position="837"/>
    </location>
</feature>
<dbReference type="Gene3D" id="3.30.70.1110">
    <property type="entry name" value="Histidine kinase CheA-like, P2 response regulator-binding domain"/>
    <property type="match status" value="1"/>
</dbReference>
<dbReference type="Gene3D" id="3.30.565.10">
    <property type="entry name" value="Histidine kinase-like ATPase, C-terminal domain"/>
    <property type="match status" value="1"/>
</dbReference>
<evidence type="ECO:0000256" key="3">
    <source>
        <dbReference type="ARBA" id="ARBA00021495"/>
    </source>
</evidence>
<evidence type="ECO:0000256" key="5">
    <source>
        <dbReference type="ARBA" id="ARBA00022553"/>
    </source>
</evidence>
<comment type="caution">
    <text evidence="15">The sequence shown here is derived from an EMBL/GenBank/DDBJ whole genome shotgun (WGS) entry which is preliminary data.</text>
</comment>
<evidence type="ECO:0000256" key="4">
    <source>
        <dbReference type="ARBA" id="ARBA00022500"/>
    </source>
</evidence>
<evidence type="ECO:0000256" key="11">
    <source>
        <dbReference type="PROSITE-ProRule" id="PRU00110"/>
    </source>
</evidence>
<dbReference type="CDD" id="cd16916">
    <property type="entry name" value="HATPase_CheA-like"/>
    <property type="match status" value="1"/>
</dbReference>
<evidence type="ECO:0000256" key="1">
    <source>
        <dbReference type="ARBA" id="ARBA00000085"/>
    </source>
</evidence>
<dbReference type="Gene3D" id="1.20.120.160">
    <property type="entry name" value="HPT domain"/>
    <property type="match status" value="1"/>
</dbReference>
<evidence type="ECO:0000256" key="8">
    <source>
        <dbReference type="ARBA" id="ARBA00022777"/>
    </source>
</evidence>
<dbReference type="InterPro" id="IPR036641">
    <property type="entry name" value="HPT_dom_sf"/>
</dbReference>
<evidence type="ECO:0000313" key="15">
    <source>
        <dbReference type="EMBL" id="MFC5530370.1"/>
    </source>
</evidence>
<evidence type="ECO:0000259" key="13">
    <source>
        <dbReference type="PROSITE" id="PS50851"/>
    </source>
</evidence>
<evidence type="ECO:0000256" key="7">
    <source>
        <dbReference type="ARBA" id="ARBA00022741"/>
    </source>
</evidence>
<dbReference type="SUPFAM" id="SSF50341">
    <property type="entry name" value="CheW-like"/>
    <property type="match status" value="2"/>
</dbReference>
<sequence length="842" mass="92716">MNDSFASAYLSVFLDELEEQLQVLDHSILELEDGGNLPETLQTIFRAAHTLKGSTAAMGFNKMKDVTHKVESVFDLLRNGRLTVNATLIDTLFQCIDYLKSQRELLRQGNYEEQPNDKLIQLLGECLNGPSEAVSEAAPAAAEPAPAAEAASGESFVPNVEPGTVYRLVEVKLAEQADMPIVKAMVVHRNLSELGEIVGVFPSMDDWEEEALLLAGPITYAVVTEHDSEAIVANLLQISQVAEVRIVAGAEVVRLESQPIVAADSEDVLSDAKTAEAGAKPGKDAKVQIQQTVRVDINRLEHLLNLVGELIIDNTRLQDVKRKFGERFKQEPENALLSDVTDHLSRVVSELQDGMMKTRMMPIEQLFNRFPRMVRDLAQQAGKEITLSIEGKETELDRTLIEEISDPIIHILRNSADHGLETPEEREKLGKSRKGNIMLQASHQENAIVIKIADDGRGIDANKIKRKSIQNGYVTQEEADRMSDKELIALIFRSGVSTAEQVTELSGRGVGMDIVRAHIEKLNGIVDIDTSLGEGTVFTIKLPLTLAITRSLLVELGKHRFAIPLVNVLETFRLSSGDIQNVHGREVCVVRGSILPLVRMHRAFGTTENGAGDRGYAVMIGIADKRVCLYVDRLIANQEIVMKSLGTYLGQVPYVSGSTIMGDGSIALILDVNAVIREAGTIVAQSRETEDKHIASLNKLVMFQLEQEHYALDIGRVKEIIKVPSILRVANAPREVLGLINLRGSLLPVMDVRPCLGLPQAVHNEASRILIMNEAGRDVGVLVDEVTEVFNIHANAIEPAPDHIANVSQHYIRGICKQKDRLVILLKMDELIGKYELEALHA</sequence>
<comment type="catalytic activity">
    <reaction evidence="1">
        <text>ATP + protein L-histidine = ADP + protein N-phospho-L-histidine.</text>
        <dbReference type="EC" id="2.7.13.3"/>
    </reaction>
</comment>
<dbReference type="Proteomes" id="UP001596108">
    <property type="component" value="Unassembled WGS sequence"/>
</dbReference>
<dbReference type="SMART" id="SM00073">
    <property type="entry name" value="HPT"/>
    <property type="match status" value="1"/>
</dbReference>
<dbReference type="PANTHER" id="PTHR43395">
    <property type="entry name" value="SENSOR HISTIDINE KINASE CHEA"/>
    <property type="match status" value="1"/>
</dbReference>
<dbReference type="RefSeq" id="WP_378112313.1">
    <property type="nucleotide sequence ID" value="NZ_JBHSNC010000041.1"/>
</dbReference>
<protein>
    <recommendedName>
        <fullName evidence="3">Chemotaxis protein CheA</fullName>
        <ecNumber evidence="2">2.7.13.3</ecNumber>
    </recommendedName>
</protein>
<feature type="domain" description="HPt" evidence="14">
    <location>
        <begin position="2"/>
        <end position="106"/>
    </location>
</feature>
<accession>A0ABW0R010</accession>
<dbReference type="SUPFAM" id="SSF47384">
    <property type="entry name" value="Homodimeric domain of signal transducing histidine kinase"/>
    <property type="match status" value="1"/>
</dbReference>
<dbReference type="SMART" id="SM00387">
    <property type="entry name" value="HATPase_c"/>
    <property type="match status" value="1"/>
</dbReference>
<dbReference type="InterPro" id="IPR002545">
    <property type="entry name" value="CheW-lke_dom"/>
</dbReference>
<dbReference type="InterPro" id="IPR004105">
    <property type="entry name" value="CheA-like_dim"/>
</dbReference>
<keyword evidence="16" id="KW-1185">Reference proteome</keyword>
<evidence type="ECO:0000256" key="6">
    <source>
        <dbReference type="ARBA" id="ARBA00022679"/>
    </source>
</evidence>
<dbReference type="Pfam" id="PF02518">
    <property type="entry name" value="HATPase_c"/>
    <property type="match status" value="1"/>
</dbReference>
<dbReference type="InterPro" id="IPR008207">
    <property type="entry name" value="Sig_transdc_His_kin_Hpt_dom"/>
</dbReference>
<dbReference type="EC" id="2.7.13.3" evidence="2"/>
<keyword evidence="8" id="KW-0418">Kinase</keyword>
<dbReference type="SUPFAM" id="SSF55874">
    <property type="entry name" value="ATPase domain of HSP90 chaperone/DNA topoisomerase II/histidine kinase"/>
    <property type="match status" value="1"/>
</dbReference>
<organism evidence="15 16">
    <name type="scientific">Cohnella yongneupensis</name>
    <dbReference type="NCBI Taxonomy" id="425006"/>
    <lineage>
        <taxon>Bacteria</taxon>
        <taxon>Bacillati</taxon>
        <taxon>Bacillota</taxon>
        <taxon>Bacilli</taxon>
        <taxon>Bacillales</taxon>
        <taxon>Paenibacillaceae</taxon>
        <taxon>Cohnella</taxon>
    </lineage>
</organism>
<dbReference type="PANTHER" id="PTHR43395:SF1">
    <property type="entry name" value="CHEMOTAXIS PROTEIN CHEA"/>
    <property type="match status" value="1"/>
</dbReference>
<dbReference type="PROSITE" id="PS50894">
    <property type="entry name" value="HPT"/>
    <property type="match status" value="1"/>
</dbReference>
<evidence type="ECO:0000256" key="10">
    <source>
        <dbReference type="ARBA" id="ARBA00023012"/>
    </source>
</evidence>
<dbReference type="Gene3D" id="2.30.30.40">
    <property type="entry name" value="SH3 Domains"/>
    <property type="match status" value="2"/>
</dbReference>
<dbReference type="InterPro" id="IPR036890">
    <property type="entry name" value="HATPase_C_sf"/>
</dbReference>
<keyword evidence="4" id="KW-0145">Chemotaxis</keyword>
<feature type="modified residue" description="Phosphohistidine" evidence="11">
    <location>
        <position position="49"/>
    </location>
</feature>
<dbReference type="Pfam" id="PF01584">
    <property type="entry name" value="CheW"/>
    <property type="match status" value="2"/>
</dbReference>
<dbReference type="CDD" id="cd00731">
    <property type="entry name" value="CheA_reg"/>
    <property type="match status" value="1"/>
</dbReference>
<dbReference type="InterPro" id="IPR037052">
    <property type="entry name" value="CheA-like_P2_sf"/>
</dbReference>
<evidence type="ECO:0000259" key="14">
    <source>
        <dbReference type="PROSITE" id="PS50894"/>
    </source>
</evidence>
<dbReference type="InterPro" id="IPR010808">
    <property type="entry name" value="CheA_P2-bd"/>
</dbReference>
<dbReference type="InterPro" id="IPR003594">
    <property type="entry name" value="HATPase_dom"/>
</dbReference>
<keyword evidence="9" id="KW-0067">ATP-binding</keyword>
<keyword evidence="6" id="KW-0808">Transferase</keyword>
<dbReference type="SMART" id="SM00260">
    <property type="entry name" value="CheW"/>
    <property type="match status" value="2"/>
</dbReference>
<dbReference type="Pfam" id="PF02895">
    <property type="entry name" value="H-kinase_dim"/>
    <property type="match status" value="1"/>
</dbReference>
<gene>
    <name evidence="15" type="ORF">ACFPQ4_13110</name>
</gene>
<dbReference type="InterPro" id="IPR005467">
    <property type="entry name" value="His_kinase_dom"/>
</dbReference>
<dbReference type="CDD" id="cd00088">
    <property type="entry name" value="HPT"/>
    <property type="match status" value="1"/>
</dbReference>
<dbReference type="Pfam" id="PF01627">
    <property type="entry name" value="Hpt"/>
    <property type="match status" value="1"/>
</dbReference>
<dbReference type="InterPro" id="IPR037006">
    <property type="entry name" value="CheA-like_homodim_sf"/>
</dbReference>
<dbReference type="InterPro" id="IPR035891">
    <property type="entry name" value="CheY-binding_CheA"/>
</dbReference>
<dbReference type="InterPro" id="IPR051315">
    <property type="entry name" value="Bact_Chemotaxis_CheA"/>
</dbReference>